<reference evidence="4" key="1">
    <citation type="submission" date="2016-06" db="UniProtKB">
        <authorList>
            <consortium name="WormBaseParasite"/>
        </authorList>
    </citation>
    <scope>IDENTIFICATION</scope>
</reference>
<evidence type="ECO:0000256" key="1">
    <source>
        <dbReference type="SAM" id="MobiDB-lite"/>
    </source>
</evidence>
<feature type="compositionally biased region" description="Polar residues" evidence="1">
    <location>
        <begin position="90"/>
        <end position="101"/>
    </location>
</feature>
<sequence length="153" mass="16783">MSVNCLFQCKDSIKFDLLAARNFNLLTLSTNIPRANQPCRTSSNIKICHRCLRPHDDDQPTTDNNLIDAPPLTITILLTPPPLPITAMNTTRPTSTTSVAPSDNLPHATSNTTATLSTSDRVSVQTCRNYDLKFPSDLGLVGHLRIHCTEIGE</sequence>
<gene>
    <name evidence="2" type="ORF">SSLN_LOCUS18898</name>
</gene>
<proteinExistence type="predicted"/>
<evidence type="ECO:0000313" key="2">
    <source>
        <dbReference type="EMBL" id="VDM05284.1"/>
    </source>
</evidence>
<evidence type="ECO:0000313" key="4">
    <source>
        <dbReference type="WBParaSite" id="SSLN_0001961801-mRNA-1"/>
    </source>
</evidence>
<organism evidence="4">
    <name type="scientific">Schistocephalus solidus</name>
    <name type="common">Tapeworm</name>
    <dbReference type="NCBI Taxonomy" id="70667"/>
    <lineage>
        <taxon>Eukaryota</taxon>
        <taxon>Metazoa</taxon>
        <taxon>Spiralia</taxon>
        <taxon>Lophotrochozoa</taxon>
        <taxon>Platyhelminthes</taxon>
        <taxon>Cestoda</taxon>
        <taxon>Eucestoda</taxon>
        <taxon>Diphyllobothriidea</taxon>
        <taxon>Diphyllobothriidae</taxon>
        <taxon>Schistocephalus</taxon>
    </lineage>
</organism>
<keyword evidence="3" id="KW-1185">Reference proteome</keyword>
<accession>A0A183TR01</accession>
<dbReference type="WBParaSite" id="SSLN_0001961801-mRNA-1">
    <property type="protein sequence ID" value="SSLN_0001961801-mRNA-1"/>
    <property type="gene ID" value="SSLN_0001961801"/>
</dbReference>
<protein>
    <submittedName>
        <fullName evidence="4">C2H2-type domain-containing protein</fullName>
    </submittedName>
</protein>
<dbReference type="AlphaFoldDB" id="A0A183TR01"/>
<feature type="region of interest" description="Disordered" evidence="1">
    <location>
        <begin position="90"/>
        <end position="116"/>
    </location>
</feature>
<dbReference type="EMBL" id="UYSU01045634">
    <property type="protein sequence ID" value="VDM05284.1"/>
    <property type="molecule type" value="Genomic_DNA"/>
</dbReference>
<reference evidence="2 3" key="2">
    <citation type="submission" date="2018-11" db="EMBL/GenBank/DDBJ databases">
        <authorList>
            <consortium name="Pathogen Informatics"/>
        </authorList>
    </citation>
    <scope>NUCLEOTIDE SEQUENCE [LARGE SCALE GENOMIC DNA]</scope>
    <source>
        <strain evidence="2 3">NST_G2</strain>
    </source>
</reference>
<dbReference type="Proteomes" id="UP000275846">
    <property type="component" value="Unassembled WGS sequence"/>
</dbReference>
<evidence type="ECO:0000313" key="3">
    <source>
        <dbReference type="Proteomes" id="UP000275846"/>
    </source>
</evidence>
<name>A0A183TR01_SCHSO</name>